<protein>
    <submittedName>
        <fullName evidence="3">FAD-binding monooxygenase</fullName>
    </submittedName>
</protein>
<dbReference type="PANTHER" id="PTHR46865:SF2">
    <property type="entry name" value="MONOOXYGENASE"/>
    <property type="match status" value="1"/>
</dbReference>
<dbReference type="AlphaFoldDB" id="A0A5J6G406"/>
<dbReference type="KEGG" id="ska:CP970_00530"/>
<dbReference type="Proteomes" id="UP000325529">
    <property type="component" value="Chromosome"/>
</dbReference>
<dbReference type="PRINTS" id="PR00420">
    <property type="entry name" value="RNGMNOXGNASE"/>
</dbReference>
<feature type="domain" description="FAD-binding" evidence="2">
    <location>
        <begin position="20"/>
        <end position="235"/>
    </location>
</feature>
<keyword evidence="4" id="KW-1185">Reference proteome</keyword>
<dbReference type="Gene3D" id="3.30.9.10">
    <property type="entry name" value="D-Amino Acid Oxidase, subunit A, domain 2"/>
    <property type="match status" value="1"/>
</dbReference>
<accession>A0A5J6G406</accession>
<gene>
    <name evidence="3" type="ORF">CP970_00530</name>
</gene>
<evidence type="ECO:0000256" key="1">
    <source>
        <dbReference type="SAM" id="MobiDB-lite"/>
    </source>
</evidence>
<dbReference type="Gene3D" id="3.50.50.60">
    <property type="entry name" value="FAD/NAD(P)-binding domain"/>
    <property type="match status" value="1"/>
</dbReference>
<dbReference type="GO" id="GO:0004497">
    <property type="term" value="F:monooxygenase activity"/>
    <property type="evidence" value="ECO:0007669"/>
    <property type="project" value="UniProtKB-KW"/>
</dbReference>
<reference evidence="3 4" key="1">
    <citation type="submission" date="2017-09" db="EMBL/GenBank/DDBJ databases">
        <authorList>
            <person name="Lee N."/>
            <person name="Cho B.-K."/>
        </authorList>
    </citation>
    <scope>NUCLEOTIDE SEQUENCE [LARGE SCALE GENOMIC DNA]</scope>
    <source>
        <strain evidence="3 4">ATCC 12853</strain>
    </source>
</reference>
<proteinExistence type="predicted"/>
<dbReference type="SUPFAM" id="SSF51905">
    <property type="entry name" value="FAD/NAD(P)-binding domain"/>
    <property type="match status" value="1"/>
</dbReference>
<dbReference type="Pfam" id="PF01494">
    <property type="entry name" value="FAD_binding_3"/>
    <property type="match status" value="1"/>
</dbReference>
<dbReference type="InterPro" id="IPR036188">
    <property type="entry name" value="FAD/NAD-bd_sf"/>
</dbReference>
<dbReference type="PANTHER" id="PTHR46865">
    <property type="entry name" value="OXIDOREDUCTASE-RELATED"/>
    <property type="match status" value="1"/>
</dbReference>
<feature type="region of interest" description="Disordered" evidence="1">
    <location>
        <begin position="305"/>
        <end position="326"/>
    </location>
</feature>
<keyword evidence="3" id="KW-0560">Oxidoreductase</keyword>
<organism evidence="3 4">
    <name type="scientific">Streptomyces kanamyceticus</name>
    <dbReference type="NCBI Taxonomy" id="1967"/>
    <lineage>
        <taxon>Bacteria</taxon>
        <taxon>Bacillati</taxon>
        <taxon>Actinomycetota</taxon>
        <taxon>Actinomycetes</taxon>
        <taxon>Kitasatosporales</taxon>
        <taxon>Streptomycetaceae</taxon>
        <taxon>Streptomyces</taxon>
    </lineage>
</organism>
<evidence type="ECO:0000313" key="4">
    <source>
        <dbReference type="Proteomes" id="UP000325529"/>
    </source>
</evidence>
<evidence type="ECO:0000313" key="3">
    <source>
        <dbReference type="EMBL" id="QEU89647.1"/>
    </source>
</evidence>
<sequence>MPVEAFDGRGYVSREELLRTDLARILHEATGPGVTHRFSETVEALEDSGTGVLASFRSGTREEFDLVVGADGAHSRVRALRFGPEEDYRKPLGLAHAWFTLTERPGTPPLDGWFLTHNAPGRRGVEARPGHPGEQEVGLTFAAGTLPSRHDRAAQLALLDRTFADVGWRAAEFLAAARQADDFALDTFDQVHVPRWHTGRIVLLGDSAWCASPLSGLGTALALRGAAELTAALRAEGAPGDTTRVPAALTAFERAMRPRVRSAQQLPPGRVASMAPKTALGIRANALAMRALQSKAARPLVRRAFASSEHGRTDTPAEAPLPSPGT</sequence>
<dbReference type="GO" id="GO:0071949">
    <property type="term" value="F:FAD binding"/>
    <property type="evidence" value="ECO:0007669"/>
    <property type="project" value="InterPro"/>
</dbReference>
<dbReference type="InterPro" id="IPR051704">
    <property type="entry name" value="FAD_aromatic-hydroxylase"/>
</dbReference>
<dbReference type="EMBL" id="CP023699">
    <property type="protein sequence ID" value="QEU89647.1"/>
    <property type="molecule type" value="Genomic_DNA"/>
</dbReference>
<evidence type="ECO:0000259" key="2">
    <source>
        <dbReference type="Pfam" id="PF01494"/>
    </source>
</evidence>
<dbReference type="InterPro" id="IPR002938">
    <property type="entry name" value="FAD-bd"/>
</dbReference>
<keyword evidence="3" id="KW-0503">Monooxygenase</keyword>
<dbReference type="RefSeq" id="WP_150492830.1">
    <property type="nucleotide sequence ID" value="NZ_CP023699.1"/>
</dbReference>
<name>A0A5J6G406_STRKN</name>